<keyword evidence="1" id="KW-0732">Signal</keyword>
<evidence type="ECO:0000313" key="3">
    <source>
        <dbReference type="Proteomes" id="UP000017746"/>
    </source>
</evidence>
<dbReference type="AlphaFoldDB" id="U5W2S6"/>
<evidence type="ECO:0000313" key="2">
    <source>
        <dbReference type="EMBL" id="AGZ43312.1"/>
    </source>
</evidence>
<name>U5W2S6_9ACTN</name>
<dbReference type="PATRIC" id="fig|1246995.3.peg.5113"/>
<feature type="chain" id="PRO_5004666027" description="DUF4352 domain-containing protein" evidence="1">
    <location>
        <begin position="18"/>
        <end position="161"/>
    </location>
</feature>
<reference evidence="2 3" key="1">
    <citation type="journal article" date="2014" name="J. Biotechnol.">
        <title>Complete genome sequence of the actinobacterium Actinoplanes friuliensis HAG 010964, producer of the lipopeptide antibiotic friulimycin.</title>
        <authorList>
            <person name="Ruckert C."/>
            <person name="Szczepanowski R."/>
            <person name="Albersmeier A."/>
            <person name="Goesmann A."/>
            <person name="Fischer N."/>
            <person name="Steinkamper A."/>
            <person name="Puhler A."/>
            <person name="Biener R."/>
            <person name="Schwartz D."/>
            <person name="Kalinowski J."/>
        </authorList>
    </citation>
    <scope>NUCLEOTIDE SEQUENCE [LARGE SCALE GENOMIC DNA]</scope>
    <source>
        <strain evidence="2 3">DSM 7358</strain>
    </source>
</reference>
<keyword evidence="3" id="KW-1185">Reference proteome</keyword>
<organism evidence="2 3">
    <name type="scientific">Actinoplanes friuliensis DSM 7358</name>
    <dbReference type="NCBI Taxonomy" id="1246995"/>
    <lineage>
        <taxon>Bacteria</taxon>
        <taxon>Bacillati</taxon>
        <taxon>Actinomycetota</taxon>
        <taxon>Actinomycetes</taxon>
        <taxon>Micromonosporales</taxon>
        <taxon>Micromonosporaceae</taxon>
        <taxon>Actinoplanes</taxon>
    </lineage>
</organism>
<gene>
    <name evidence="2" type="ORF">AFR_25230</name>
</gene>
<sequence length="161" mass="16548">MGLAALLVLLVRVAVIASSDPIPPPTSAGVPSFADALIVRGTAPVNLDAGKVASLRSTRAALEISAGELTFVSGSCGEKTITTVSVTLAVTKGSAVVDPAWFQLETVSGGTVTALADCYTGVTELEAGERATVEMPFEARDPKRLVFGADPHQPQAVWQLS</sequence>
<evidence type="ECO:0000256" key="1">
    <source>
        <dbReference type="SAM" id="SignalP"/>
    </source>
</evidence>
<accession>U5W2S6</accession>
<proteinExistence type="predicted"/>
<dbReference type="KEGG" id="afs:AFR_25230"/>
<feature type="signal peptide" evidence="1">
    <location>
        <begin position="1"/>
        <end position="17"/>
    </location>
</feature>
<evidence type="ECO:0008006" key="4">
    <source>
        <dbReference type="Google" id="ProtNLM"/>
    </source>
</evidence>
<protein>
    <recommendedName>
        <fullName evidence="4">DUF4352 domain-containing protein</fullName>
    </recommendedName>
</protein>
<dbReference type="EMBL" id="CP006272">
    <property type="protein sequence ID" value="AGZ43312.1"/>
    <property type="molecule type" value="Genomic_DNA"/>
</dbReference>
<dbReference type="HOGENOM" id="CLU_1640167_0_0_11"/>
<dbReference type="Proteomes" id="UP000017746">
    <property type="component" value="Chromosome"/>
</dbReference>